<evidence type="ECO:0000256" key="10">
    <source>
        <dbReference type="ARBA" id="ARBA00023242"/>
    </source>
</evidence>
<keyword evidence="10" id="KW-0539">Nucleus</keyword>
<evidence type="ECO:0000256" key="11">
    <source>
        <dbReference type="PROSITE-ProRule" id="PRU00042"/>
    </source>
</evidence>
<dbReference type="InterPro" id="IPR013087">
    <property type="entry name" value="Znf_C2H2_type"/>
</dbReference>
<dbReference type="GO" id="GO:0001228">
    <property type="term" value="F:DNA-binding transcription activator activity, RNA polymerase II-specific"/>
    <property type="evidence" value="ECO:0007669"/>
    <property type="project" value="TreeGrafter"/>
</dbReference>
<evidence type="ECO:0000256" key="5">
    <source>
        <dbReference type="ARBA" id="ARBA00022771"/>
    </source>
</evidence>
<evidence type="ECO:0000259" key="12">
    <source>
        <dbReference type="PROSITE" id="PS50157"/>
    </source>
</evidence>
<reference evidence="14" key="1">
    <citation type="submission" date="2025-08" db="UniProtKB">
        <authorList>
            <consortium name="Ensembl"/>
        </authorList>
    </citation>
    <scope>IDENTIFICATION</scope>
</reference>
<dbReference type="Proteomes" id="UP000694414">
    <property type="component" value="Unplaced"/>
</dbReference>
<keyword evidence="4" id="KW-0677">Repeat</keyword>
<reference evidence="14" key="2">
    <citation type="submission" date="2025-09" db="UniProtKB">
        <authorList>
            <consortium name="Ensembl"/>
        </authorList>
    </citation>
    <scope>IDENTIFICATION</scope>
</reference>
<dbReference type="SUPFAM" id="SSF109640">
    <property type="entry name" value="KRAB domain (Kruppel-associated box)"/>
    <property type="match status" value="1"/>
</dbReference>
<keyword evidence="8" id="KW-0238">DNA-binding</keyword>
<evidence type="ECO:0000313" key="15">
    <source>
        <dbReference type="Proteomes" id="UP000694414"/>
    </source>
</evidence>
<proteinExistence type="inferred from homology"/>
<evidence type="ECO:0000256" key="1">
    <source>
        <dbReference type="ARBA" id="ARBA00004123"/>
    </source>
</evidence>
<feature type="domain" description="C2H2-type" evidence="12">
    <location>
        <begin position="276"/>
        <end position="303"/>
    </location>
</feature>
<dbReference type="Pfam" id="PF01352">
    <property type="entry name" value="KRAB"/>
    <property type="match status" value="1"/>
</dbReference>
<evidence type="ECO:0000256" key="6">
    <source>
        <dbReference type="ARBA" id="ARBA00022833"/>
    </source>
</evidence>
<dbReference type="FunFam" id="3.30.160.60:FF:000060">
    <property type="entry name" value="zinc finger protein 436"/>
    <property type="match status" value="1"/>
</dbReference>
<dbReference type="Gene3D" id="6.10.140.140">
    <property type="match status" value="1"/>
</dbReference>
<dbReference type="GO" id="GO:0005634">
    <property type="term" value="C:nucleus"/>
    <property type="evidence" value="ECO:0007669"/>
    <property type="project" value="UniProtKB-SubCell"/>
</dbReference>
<dbReference type="PANTHER" id="PTHR24393">
    <property type="entry name" value="ZINC FINGER PROTEIN"/>
    <property type="match status" value="1"/>
</dbReference>
<keyword evidence="15" id="KW-1185">Reference proteome</keyword>
<dbReference type="Ensembl" id="ENSPSMT00000025620.1">
    <property type="protein sequence ID" value="ENSPSMP00000022072.1"/>
    <property type="gene ID" value="ENSPSMG00000015606.1"/>
</dbReference>
<dbReference type="FunFam" id="3.30.160.60:FF:002343">
    <property type="entry name" value="Zinc finger protein 33A"/>
    <property type="match status" value="2"/>
</dbReference>
<dbReference type="GO" id="GO:0008270">
    <property type="term" value="F:zinc ion binding"/>
    <property type="evidence" value="ECO:0007669"/>
    <property type="project" value="UniProtKB-KW"/>
</dbReference>
<keyword evidence="6" id="KW-0862">Zinc</keyword>
<feature type="domain" description="C2H2-type" evidence="12">
    <location>
        <begin position="388"/>
        <end position="415"/>
    </location>
</feature>
<dbReference type="SUPFAM" id="SSF57667">
    <property type="entry name" value="beta-beta-alpha zinc fingers"/>
    <property type="match status" value="4"/>
</dbReference>
<organism evidence="14 15">
    <name type="scientific">Prolemur simus</name>
    <name type="common">Greater bamboo lemur</name>
    <name type="synonym">Hapalemur simus</name>
    <dbReference type="NCBI Taxonomy" id="1328070"/>
    <lineage>
        <taxon>Eukaryota</taxon>
        <taxon>Metazoa</taxon>
        <taxon>Chordata</taxon>
        <taxon>Craniata</taxon>
        <taxon>Vertebrata</taxon>
        <taxon>Euteleostomi</taxon>
        <taxon>Mammalia</taxon>
        <taxon>Eutheria</taxon>
        <taxon>Euarchontoglires</taxon>
        <taxon>Primates</taxon>
        <taxon>Strepsirrhini</taxon>
        <taxon>Lemuriformes</taxon>
        <taxon>Lemuridae</taxon>
        <taxon>Prolemur</taxon>
    </lineage>
</organism>
<dbReference type="SMART" id="SM00349">
    <property type="entry name" value="KRAB"/>
    <property type="match status" value="1"/>
</dbReference>
<dbReference type="PANTHER" id="PTHR24393:SF166">
    <property type="entry name" value="ZINC FINGER PROTEIN 771"/>
    <property type="match status" value="1"/>
</dbReference>
<evidence type="ECO:0000256" key="2">
    <source>
        <dbReference type="ARBA" id="ARBA00006991"/>
    </source>
</evidence>
<dbReference type="GO" id="GO:0000978">
    <property type="term" value="F:RNA polymerase II cis-regulatory region sequence-specific DNA binding"/>
    <property type="evidence" value="ECO:0007669"/>
    <property type="project" value="TreeGrafter"/>
</dbReference>
<comment type="subcellular location">
    <subcellularLocation>
        <location evidence="1">Nucleus</location>
    </subcellularLocation>
</comment>
<feature type="domain" description="C2H2-type" evidence="12">
    <location>
        <begin position="220"/>
        <end position="247"/>
    </location>
</feature>
<dbReference type="CDD" id="cd07765">
    <property type="entry name" value="KRAB_A-box"/>
    <property type="match status" value="1"/>
</dbReference>
<feature type="domain" description="C2H2-type" evidence="12">
    <location>
        <begin position="332"/>
        <end position="359"/>
    </location>
</feature>
<evidence type="ECO:0000256" key="4">
    <source>
        <dbReference type="ARBA" id="ARBA00022737"/>
    </source>
</evidence>
<keyword evidence="9" id="KW-0804">Transcription</keyword>
<feature type="domain" description="C2H2-type" evidence="12">
    <location>
        <begin position="304"/>
        <end position="331"/>
    </location>
</feature>
<evidence type="ECO:0000259" key="13">
    <source>
        <dbReference type="PROSITE" id="PS50805"/>
    </source>
</evidence>
<dbReference type="GeneTree" id="ENSGT00940000163453"/>
<dbReference type="FunFam" id="3.30.160.60:FF:000944">
    <property type="entry name" value="zinc finger protein 232 isoform X1"/>
    <property type="match status" value="1"/>
</dbReference>
<evidence type="ECO:0000256" key="8">
    <source>
        <dbReference type="ARBA" id="ARBA00023125"/>
    </source>
</evidence>
<evidence type="ECO:0000256" key="7">
    <source>
        <dbReference type="ARBA" id="ARBA00023015"/>
    </source>
</evidence>
<dbReference type="FunFam" id="3.30.160.60:FF:000281">
    <property type="entry name" value="Zinc finger protein 558 isoform X1"/>
    <property type="match status" value="2"/>
</dbReference>
<dbReference type="InterPro" id="IPR036236">
    <property type="entry name" value="Znf_C2H2_sf"/>
</dbReference>
<feature type="domain" description="KRAB" evidence="13">
    <location>
        <begin position="12"/>
        <end position="93"/>
    </location>
</feature>
<dbReference type="SMART" id="SM00355">
    <property type="entry name" value="ZnF_C2H2"/>
    <property type="match status" value="8"/>
</dbReference>
<evidence type="ECO:0000313" key="14">
    <source>
        <dbReference type="Ensembl" id="ENSPSMP00000022072.1"/>
    </source>
</evidence>
<dbReference type="Gene3D" id="3.30.160.60">
    <property type="entry name" value="Classic Zinc Finger"/>
    <property type="match status" value="8"/>
</dbReference>
<accession>A0A8C8ZPT4</accession>
<feature type="domain" description="C2H2-type" evidence="12">
    <location>
        <begin position="360"/>
        <end position="387"/>
    </location>
</feature>
<evidence type="ECO:0000256" key="9">
    <source>
        <dbReference type="ARBA" id="ARBA00023163"/>
    </source>
</evidence>
<protein>
    <submittedName>
        <fullName evidence="14">Uncharacterized protein</fullName>
    </submittedName>
</protein>
<sequence>RMSQVLILPGSVTFEDVAVDFSSEEWKLLDETQRLLYRDVMLENFALVASLGKSLTLTQHPGWALSFLFVLGAALSLPQPDVLLLAEHQGILPRHKSHTYETHGRPFWFSTNILQHQKQHTGENYFRRDEDRALFGKNCGVHVSENPFTCGDSGKDLLPSSALLQQQTIYSKENSLRSTQCKEAFHTAEGYYTCSECGKAYRHKSRFHEHQRVHSGERPYECHECGKFFSRKSNLVVHQRVHMGITPYVCSECGKAYSKSTHLVRHKKLHTGERPYECSKCGKAYSSKHILVQHQRVHTGERPYECSECGKLFSHSSSLIVHQRVHSGARPYKCTQCGKSFSQRSSLILHQRVHTGERPYECSECGKAFSLKSTLVQHQRVHTGERPYECSECGKFFSHKSSLIKHQRNHIGEKPSANGLLPFSTRKFTLEKGF</sequence>
<keyword evidence="5 11" id="KW-0863">Zinc-finger</keyword>
<dbReference type="InterPro" id="IPR001909">
    <property type="entry name" value="KRAB"/>
</dbReference>
<dbReference type="PROSITE" id="PS50805">
    <property type="entry name" value="KRAB"/>
    <property type="match status" value="1"/>
</dbReference>
<dbReference type="Pfam" id="PF00096">
    <property type="entry name" value="zf-C2H2"/>
    <property type="match status" value="8"/>
</dbReference>
<keyword evidence="3" id="KW-0479">Metal-binding</keyword>
<keyword evidence="7" id="KW-0805">Transcription regulation</keyword>
<dbReference type="PROSITE" id="PS50157">
    <property type="entry name" value="ZINC_FINGER_C2H2_2"/>
    <property type="match status" value="8"/>
</dbReference>
<dbReference type="AlphaFoldDB" id="A0A8C8ZPT4"/>
<name>A0A8C8ZPT4_PROSS</name>
<feature type="domain" description="C2H2-type" evidence="12">
    <location>
        <begin position="192"/>
        <end position="219"/>
    </location>
</feature>
<comment type="similarity">
    <text evidence="2">Belongs to the krueppel C2H2-type zinc-finger protein family.</text>
</comment>
<dbReference type="PROSITE" id="PS00028">
    <property type="entry name" value="ZINC_FINGER_C2H2_1"/>
    <property type="match status" value="8"/>
</dbReference>
<dbReference type="FunFam" id="3.30.160.60:FF:000023">
    <property type="entry name" value="zinc finger protein 37 homolog"/>
    <property type="match status" value="1"/>
</dbReference>
<dbReference type="FunFam" id="3.30.160.60:FF:000200">
    <property type="entry name" value="zinc finger protein 510 isoform X2"/>
    <property type="match status" value="1"/>
</dbReference>
<feature type="domain" description="C2H2-type" evidence="12">
    <location>
        <begin position="248"/>
        <end position="275"/>
    </location>
</feature>
<dbReference type="InterPro" id="IPR036051">
    <property type="entry name" value="KRAB_dom_sf"/>
</dbReference>
<evidence type="ECO:0000256" key="3">
    <source>
        <dbReference type="ARBA" id="ARBA00022723"/>
    </source>
</evidence>